<dbReference type="Proteomes" id="UP000256941">
    <property type="component" value="Unassembled WGS sequence"/>
</dbReference>
<dbReference type="InterPro" id="IPR000120">
    <property type="entry name" value="Amidase"/>
</dbReference>
<dbReference type="AlphaFoldDB" id="A0A3D9XTW0"/>
<dbReference type="PANTHER" id="PTHR11895:SF176">
    <property type="entry name" value="AMIDASE AMID-RELATED"/>
    <property type="match status" value="1"/>
</dbReference>
<dbReference type="RefSeq" id="WP_116221241.1">
    <property type="nucleotide sequence ID" value="NZ_CP038196.1"/>
</dbReference>
<feature type="domain" description="Amidase" evidence="1">
    <location>
        <begin position="41"/>
        <end position="432"/>
    </location>
</feature>
<dbReference type="Gene3D" id="3.90.1300.10">
    <property type="entry name" value="Amidase signature (AS) domain"/>
    <property type="match status" value="1"/>
</dbReference>
<evidence type="ECO:0000313" key="3">
    <source>
        <dbReference type="Proteomes" id="UP000256941"/>
    </source>
</evidence>
<sequence>MEPVSVLARRMAAGELSGTALASACLDRILDGDGEGRRTFTMIDPDRSLAMAGLADRMRAEGRASSPLAGVPVSIKALFDIQGKVTTAGARVMEQAPPARADAEAVRRLRMAGMVVMGHTNMTEFAYSGLGLNPHYGTPGNPADRSRIPGGSSSGAAVSVADGMAAVGLGTDTGGSCRIPAALCGLVGFKPTARRVPRSGVFPLSHSFDSVGPIARTVECCALVDAALAGEPIAAPDAAPLSGLRFAVLENYVTEDMDDAVARAFEASLRRIEAAGARLTRIRLPDLDRLPELNARGGIVAAEALERHRERLARCEAGYDPRVAIRIRKGETLRPGEYASLLEARLAMIGRANGITADFAAVLMPTVPIIAPETAALEADDALFGATNLLALRNPTVANFLDRCAISLPLPVDGLPVGLTLMGETLADRDLLAFARGVERVLAA</sequence>
<evidence type="ECO:0000313" key="2">
    <source>
        <dbReference type="EMBL" id="REF73058.1"/>
    </source>
</evidence>
<dbReference type="PANTHER" id="PTHR11895">
    <property type="entry name" value="TRANSAMIDASE"/>
    <property type="match status" value="1"/>
</dbReference>
<reference evidence="2 3" key="1">
    <citation type="submission" date="2018-08" db="EMBL/GenBank/DDBJ databases">
        <title>Genomic Encyclopedia of Archaeal and Bacterial Type Strains, Phase II (KMG-II): from individual species to whole genera.</title>
        <authorList>
            <person name="Goeker M."/>
        </authorList>
    </citation>
    <scope>NUCLEOTIDE SEQUENCE [LARGE SCALE GENOMIC DNA]</scope>
    <source>
        <strain evidence="2 3">DSM 17099</strain>
    </source>
</reference>
<gene>
    <name evidence="2" type="ORF">BDD41_1574</name>
</gene>
<dbReference type="EMBL" id="QTUJ01000001">
    <property type="protein sequence ID" value="REF73058.1"/>
    <property type="molecule type" value="Genomic_DNA"/>
</dbReference>
<evidence type="ECO:0000259" key="1">
    <source>
        <dbReference type="Pfam" id="PF01425"/>
    </source>
</evidence>
<dbReference type="Pfam" id="PF01425">
    <property type="entry name" value="Amidase"/>
    <property type="match status" value="1"/>
</dbReference>
<comment type="caution">
    <text evidence="2">The sequence shown here is derived from an EMBL/GenBank/DDBJ whole genome shotgun (WGS) entry which is preliminary data.</text>
</comment>
<keyword evidence="2" id="KW-0808">Transferase</keyword>
<dbReference type="InterPro" id="IPR023631">
    <property type="entry name" value="Amidase_dom"/>
</dbReference>
<dbReference type="InterPro" id="IPR036928">
    <property type="entry name" value="AS_sf"/>
</dbReference>
<dbReference type="SUPFAM" id="SSF75304">
    <property type="entry name" value="Amidase signature (AS) enzymes"/>
    <property type="match status" value="1"/>
</dbReference>
<protein>
    <submittedName>
        <fullName evidence="2">Aspartyl-tRNA(Asn)/glutamyl-tRNA(Gln) amidotransferase subunit A</fullName>
    </submittedName>
</protein>
<proteinExistence type="predicted"/>
<name>A0A3D9XTW0_PARVE</name>
<dbReference type="NCBIfam" id="NF005460">
    <property type="entry name" value="PRK07056.1"/>
    <property type="match status" value="1"/>
</dbReference>
<dbReference type="GO" id="GO:0016740">
    <property type="term" value="F:transferase activity"/>
    <property type="evidence" value="ECO:0007669"/>
    <property type="project" value="UniProtKB-KW"/>
</dbReference>
<accession>A0A3D9XTW0</accession>
<organism evidence="2 3">
    <name type="scientific">Paracoccus versutus</name>
    <name type="common">Thiobacillus versutus</name>
    <dbReference type="NCBI Taxonomy" id="34007"/>
    <lineage>
        <taxon>Bacteria</taxon>
        <taxon>Pseudomonadati</taxon>
        <taxon>Pseudomonadota</taxon>
        <taxon>Alphaproteobacteria</taxon>
        <taxon>Rhodobacterales</taxon>
        <taxon>Paracoccaceae</taxon>
        <taxon>Paracoccus</taxon>
    </lineage>
</organism>